<gene>
    <name evidence="1" type="ORF">LCGC14_2796550</name>
</gene>
<dbReference type="EMBL" id="LAZR01052368">
    <property type="protein sequence ID" value="KKK83119.1"/>
    <property type="molecule type" value="Genomic_DNA"/>
</dbReference>
<dbReference type="AlphaFoldDB" id="A0A0F9AXM4"/>
<proteinExistence type="predicted"/>
<protein>
    <submittedName>
        <fullName evidence="1">Uncharacterized protein</fullName>
    </submittedName>
</protein>
<sequence length="22" mass="2418">QNLTDAMVGISNFAGIRIVREL</sequence>
<feature type="non-terminal residue" evidence="1">
    <location>
        <position position="1"/>
    </location>
</feature>
<reference evidence="1" key="1">
    <citation type="journal article" date="2015" name="Nature">
        <title>Complex archaea that bridge the gap between prokaryotes and eukaryotes.</title>
        <authorList>
            <person name="Spang A."/>
            <person name="Saw J.H."/>
            <person name="Jorgensen S.L."/>
            <person name="Zaremba-Niedzwiedzka K."/>
            <person name="Martijn J."/>
            <person name="Lind A.E."/>
            <person name="van Eijk R."/>
            <person name="Schleper C."/>
            <person name="Guy L."/>
            <person name="Ettema T.J."/>
        </authorList>
    </citation>
    <scope>NUCLEOTIDE SEQUENCE</scope>
</reference>
<name>A0A0F9AXM4_9ZZZZ</name>
<evidence type="ECO:0000313" key="1">
    <source>
        <dbReference type="EMBL" id="KKK83119.1"/>
    </source>
</evidence>
<organism evidence="1">
    <name type="scientific">marine sediment metagenome</name>
    <dbReference type="NCBI Taxonomy" id="412755"/>
    <lineage>
        <taxon>unclassified sequences</taxon>
        <taxon>metagenomes</taxon>
        <taxon>ecological metagenomes</taxon>
    </lineage>
</organism>
<accession>A0A0F9AXM4</accession>
<comment type="caution">
    <text evidence="1">The sequence shown here is derived from an EMBL/GenBank/DDBJ whole genome shotgun (WGS) entry which is preliminary data.</text>
</comment>